<feature type="binding site" evidence="10">
    <location>
        <position position="17"/>
    </location>
    <ligand>
        <name>Zn(2+)</name>
        <dbReference type="ChEBI" id="CHEBI:29105"/>
    </ligand>
</feature>
<accession>A0A1J1I4X4</accession>
<evidence type="ECO:0000256" key="5">
    <source>
        <dbReference type="ARBA" id="ARBA00022833"/>
    </source>
</evidence>
<evidence type="ECO:0000256" key="10">
    <source>
        <dbReference type="PROSITE-ProRule" id="PRU01263"/>
    </source>
</evidence>
<dbReference type="InterPro" id="IPR013087">
    <property type="entry name" value="Znf_C2H2_type"/>
</dbReference>
<dbReference type="AlphaFoldDB" id="A0A1J1I4X4"/>
<evidence type="ECO:0000256" key="8">
    <source>
        <dbReference type="ARBA" id="ARBA00023242"/>
    </source>
</evidence>
<evidence type="ECO:0000259" key="12">
    <source>
        <dbReference type="PROSITE" id="PS51915"/>
    </source>
</evidence>
<dbReference type="SUPFAM" id="SSF57716">
    <property type="entry name" value="Glucocorticoid receptor-like (DNA-binding domain)"/>
    <property type="match status" value="1"/>
</dbReference>
<dbReference type="PROSITE" id="PS00028">
    <property type="entry name" value="ZINC_FINGER_C2H2_1"/>
    <property type="match status" value="6"/>
</dbReference>
<name>A0A1J1I4X4_9DIPT</name>
<evidence type="ECO:0000256" key="9">
    <source>
        <dbReference type="PROSITE-ProRule" id="PRU00042"/>
    </source>
</evidence>
<dbReference type="EMBL" id="CVRI01000039">
    <property type="protein sequence ID" value="CRK94644.1"/>
    <property type="molecule type" value="Genomic_DNA"/>
</dbReference>
<dbReference type="PANTHER" id="PTHR24379:SF121">
    <property type="entry name" value="C2H2-TYPE DOMAIN-CONTAINING PROTEIN"/>
    <property type="match status" value="1"/>
</dbReference>
<keyword evidence="7" id="KW-0804">Transcription</keyword>
<dbReference type="GO" id="GO:0005634">
    <property type="term" value="C:nucleus"/>
    <property type="evidence" value="ECO:0007669"/>
    <property type="project" value="UniProtKB-SubCell"/>
</dbReference>
<protein>
    <submittedName>
        <fullName evidence="13">CLUMA_CG008143, isoform A</fullName>
    </submittedName>
</protein>
<dbReference type="FunFam" id="3.30.160.60:FF:000060">
    <property type="entry name" value="zinc finger protein 436"/>
    <property type="match status" value="1"/>
</dbReference>
<dbReference type="PANTHER" id="PTHR24379">
    <property type="entry name" value="KRAB AND ZINC FINGER DOMAIN-CONTAINING"/>
    <property type="match status" value="1"/>
</dbReference>
<dbReference type="Proteomes" id="UP000183832">
    <property type="component" value="Unassembled WGS sequence"/>
</dbReference>
<dbReference type="SMART" id="SM00355">
    <property type="entry name" value="ZnF_C2H2"/>
    <property type="match status" value="6"/>
</dbReference>
<feature type="domain" description="C2H2-type" evidence="11">
    <location>
        <begin position="240"/>
        <end position="267"/>
    </location>
</feature>
<keyword evidence="6" id="KW-0805">Transcription regulation</keyword>
<dbReference type="InterPro" id="IPR012934">
    <property type="entry name" value="Znf_AD"/>
</dbReference>
<feature type="domain" description="C2H2-type" evidence="11">
    <location>
        <begin position="174"/>
        <end position="202"/>
    </location>
</feature>
<evidence type="ECO:0000256" key="1">
    <source>
        <dbReference type="ARBA" id="ARBA00004123"/>
    </source>
</evidence>
<dbReference type="InterPro" id="IPR036236">
    <property type="entry name" value="Znf_C2H2_sf"/>
</dbReference>
<keyword evidence="5 10" id="KW-0862">Zinc</keyword>
<dbReference type="FunFam" id="3.30.160.60:FF:000100">
    <property type="entry name" value="Zinc finger 45-like"/>
    <property type="match status" value="1"/>
</dbReference>
<reference evidence="13 14" key="1">
    <citation type="submission" date="2015-04" db="EMBL/GenBank/DDBJ databases">
        <authorList>
            <person name="Syromyatnikov M.Y."/>
            <person name="Popov V.N."/>
        </authorList>
    </citation>
    <scope>NUCLEOTIDE SEQUENCE [LARGE SCALE GENOMIC DNA]</scope>
</reference>
<evidence type="ECO:0000256" key="2">
    <source>
        <dbReference type="ARBA" id="ARBA00022723"/>
    </source>
</evidence>
<dbReference type="SMART" id="SM00868">
    <property type="entry name" value="zf-AD"/>
    <property type="match status" value="1"/>
</dbReference>
<evidence type="ECO:0000259" key="11">
    <source>
        <dbReference type="PROSITE" id="PS50157"/>
    </source>
</evidence>
<proteinExistence type="predicted"/>
<feature type="domain" description="C2H2-type" evidence="11">
    <location>
        <begin position="324"/>
        <end position="352"/>
    </location>
</feature>
<dbReference type="Gene3D" id="3.40.1800.20">
    <property type="match status" value="1"/>
</dbReference>
<dbReference type="Pfam" id="PF07776">
    <property type="entry name" value="zf-AD"/>
    <property type="match status" value="1"/>
</dbReference>
<dbReference type="GO" id="GO:0008270">
    <property type="term" value="F:zinc ion binding"/>
    <property type="evidence" value="ECO:0007669"/>
    <property type="project" value="UniProtKB-UniRule"/>
</dbReference>
<dbReference type="Pfam" id="PF00096">
    <property type="entry name" value="zf-C2H2"/>
    <property type="match status" value="2"/>
</dbReference>
<keyword evidence="14" id="KW-1185">Reference proteome</keyword>
<feature type="domain" description="C2H2-type" evidence="11">
    <location>
        <begin position="268"/>
        <end position="295"/>
    </location>
</feature>
<sequence>MEAIAAFEEVIIDKESCRICLSPRNAFVHVFGRFHKHSVENLIYRICQVKLSRNKSLPQYICENCLSRMLLADTIRNLCEKNEKFLNDLAESEAQIKVDRQKTVKVDSNKKYIRHQTDPKYQTENVKSLIKSPKQITEEEEIHSSVSIADHIDLEPYLKLNKKSKECFQNANKFYCSFCFKDFNTLPKCMYHEKTKHAMENHLKSESTKPFTCDRCGLNFKNKSHVMNHLNVVHMKIKRYHCNVCGFAMYSKTHHTNHMKSHKNLREFKCNECCKEFIRKESLLVHQRTHTNERPYKCKYCNRCYSAHTDLKRHIFSHTQIHPYICQICNEGFFLKRLLNDHVITFHPGVDTTNWLTGKTLHNF</sequence>
<evidence type="ECO:0000256" key="4">
    <source>
        <dbReference type="ARBA" id="ARBA00022771"/>
    </source>
</evidence>
<evidence type="ECO:0000256" key="6">
    <source>
        <dbReference type="ARBA" id="ARBA00023015"/>
    </source>
</evidence>
<dbReference type="PROSITE" id="PS51915">
    <property type="entry name" value="ZAD"/>
    <property type="match status" value="1"/>
</dbReference>
<dbReference type="PROSITE" id="PS50157">
    <property type="entry name" value="ZINC_FINGER_C2H2_2"/>
    <property type="match status" value="6"/>
</dbReference>
<organism evidence="13 14">
    <name type="scientific">Clunio marinus</name>
    <dbReference type="NCBI Taxonomy" id="568069"/>
    <lineage>
        <taxon>Eukaryota</taxon>
        <taxon>Metazoa</taxon>
        <taxon>Ecdysozoa</taxon>
        <taxon>Arthropoda</taxon>
        <taxon>Hexapoda</taxon>
        <taxon>Insecta</taxon>
        <taxon>Pterygota</taxon>
        <taxon>Neoptera</taxon>
        <taxon>Endopterygota</taxon>
        <taxon>Diptera</taxon>
        <taxon>Nematocera</taxon>
        <taxon>Chironomoidea</taxon>
        <taxon>Chironomidae</taxon>
        <taxon>Clunio</taxon>
    </lineage>
</organism>
<feature type="domain" description="ZAD" evidence="12">
    <location>
        <begin position="15"/>
        <end position="89"/>
    </location>
</feature>
<feature type="domain" description="C2H2-type" evidence="11">
    <location>
        <begin position="296"/>
        <end position="323"/>
    </location>
</feature>
<evidence type="ECO:0000256" key="7">
    <source>
        <dbReference type="ARBA" id="ARBA00023163"/>
    </source>
</evidence>
<dbReference type="SUPFAM" id="SSF57667">
    <property type="entry name" value="beta-beta-alpha zinc fingers"/>
    <property type="match status" value="3"/>
</dbReference>
<keyword evidence="2 10" id="KW-0479">Metal-binding</keyword>
<keyword evidence="3" id="KW-0677">Repeat</keyword>
<feature type="binding site" evidence="10">
    <location>
        <position position="20"/>
    </location>
    <ligand>
        <name>Zn(2+)</name>
        <dbReference type="ChEBI" id="CHEBI:29105"/>
    </ligand>
</feature>
<comment type="subcellular location">
    <subcellularLocation>
        <location evidence="1">Nucleus</location>
    </subcellularLocation>
</comment>
<dbReference type="Gene3D" id="3.30.160.60">
    <property type="entry name" value="Classic Zinc Finger"/>
    <property type="match status" value="3"/>
</dbReference>
<keyword evidence="4 9" id="KW-0863">Zinc-finger</keyword>
<dbReference type="OrthoDB" id="8110073at2759"/>
<evidence type="ECO:0000256" key="3">
    <source>
        <dbReference type="ARBA" id="ARBA00022737"/>
    </source>
</evidence>
<gene>
    <name evidence="13" type="ORF">CLUMA_CG008143</name>
</gene>
<evidence type="ECO:0000313" key="13">
    <source>
        <dbReference type="EMBL" id="CRK94644.1"/>
    </source>
</evidence>
<keyword evidence="8" id="KW-0539">Nucleus</keyword>
<feature type="domain" description="C2H2-type" evidence="11">
    <location>
        <begin position="211"/>
        <end position="239"/>
    </location>
</feature>
<evidence type="ECO:0000313" key="14">
    <source>
        <dbReference type="Proteomes" id="UP000183832"/>
    </source>
</evidence>
<dbReference type="STRING" id="568069.A0A1J1I4X4"/>
<feature type="binding site" evidence="10">
    <location>
        <position position="62"/>
    </location>
    <ligand>
        <name>Zn(2+)</name>
        <dbReference type="ChEBI" id="CHEBI:29105"/>
    </ligand>
</feature>
<feature type="binding site" evidence="10">
    <location>
        <position position="65"/>
    </location>
    <ligand>
        <name>Zn(2+)</name>
        <dbReference type="ChEBI" id="CHEBI:29105"/>
    </ligand>
</feature>